<feature type="region of interest" description="Disordered" evidence="1">
    <location>
        <begin position="129"/>
        <end position="152"/>
    </location>
</feature>
<dbReference type="Proteomes" id="UP000048600">
    <property type="component" value="Unassembled WGS sequence"/>
</dbReference>
<evidence type="ECO:0000256" key="1">
    <source>
        <dbReference type="SAM" id="MobiDB-lite"/>
    </source>
</evidence>
<feature type="compositionally biased region" description="Polar residues" evidence="1">
    <location>
        <begin position="1"/>
        <end position="12"/>
    </location>
</feature>
<dbReference type="EMBL" id="CHKL01000536">
    <property type="protein sequence ID" value="COW95149.1"/>
    <property type="molecule type" value="Genomic_DNA"/>
</dbReference>
<accession>A0A655FWD9</accession>
<reference evidence="4 5" key="1">
    <citation type="submission" date="2015-03" db="EMBL/GenBank/DDBJ databases">
        <authorList>
            <consortium name="Pathogen Informatics"/>
        </authorList>
    </citation>
    <scope>NUCLEOTIDE SEQUENCE [LARGE SCALE GENOMIC DNA]</scope>
    <source>
        <strain evidence="2 4">D00501624</strain>
        <strain evidence="3 5">P00601463</strain>
    </source>
</reference>
<evidence type="ECO:0000313" key="5">
    <source>
        <dbReference type="Proteomes" id="UP000048600"/>
    </source>
</evidence>
<name>A0A655FWD9_MYCTX</name>
<dbReference type="AlphaFoldDB" id="A0A655FWD9"/>
<gene>
    <name evidence="2" type="ORF">ERS007661_03774</name>
    <name evidence="3" type="ORF">ERS007741_03491</name>
</gene>
<feature type="region of interest" description="Disordered" evidence="1">
    <location>
        <begin position="1"/>
        <end position="71"/>
    </location>
</feature>
<organism evidence="2 4">
    <name type="scientific">Mycobacterium tuberculosis</name>
    <dbReference type="NCBI Taxonomy" id="1773"/>
    <lineage>
        <taxon>Bacteria</taxon>
        <taxon>Bacillati</taxon>
        <taxon>Actinomycetota</taxon>
        <taxon>Actinomycetes</taxon>
        <taxon>Mycobacteriales</taxon>
        <taxon>Mycobacteriaceae</taxon>
        <taxon>Mycobacterium</taxon>
        <taxon>Mycobacterium tuberculosis complex</taxon>
    </lineage>
</organism>
<dbReference type="EMBL" id="CQQC01001841">
    <property type="protein sequence ID" value="CNW28599.1"/>
    <property type="molecule type" value="Genomic_DNA"/>
</dbReference>
<feature type="compositionally biased region" description="Low complexity" evidence="1">
    <location>
        <begin position="29"/>
        <end position="42"/>
    </location>
</feature>
<evidence type="ECO:0000313" key="4">
    <source>
        <dbReference type="Proteomes" id="UP000039217"/>
    </source>
</evidence>
<evidence type="ECO:0000313" key="3">
    <source>
        <dbReference type="EMBL" id="COW95149.1"/>
    </source>
</evidence>
<dbReference type="Proteomes" id="UP000039217">
    <property type="component" value="Unassembled WGS sequence"/>
</dbReference>
<proteinExistence type="predicted"/>
<sequence length="220" mass="23423">MAICTSNASGPSAGNPVAHATRSSRRRTSNAGRGASSAVSAAFQGMRTTDTYDARPSGSLLAGGSQIGMRPSGWRSRYPRCHAADAPASMKPAFWSRASHERSGRYGSEMAASPGGMNAQVPFTGSWTSHPMRRSSRMAESGSRPHPASVSRCVRSSFVTTTGRSRARPDTTRDAHVGMRRSAPAGLTTELEFTPETILYLYATMFKLKKSLDLGTGFGQ</sequence>
<evidence type="ECO:0000313" key="2">
    <source>
        <dbReference type="EMBL" id="CNW28599.1"/>
    </source>
</evidence>
<protein>
    <submittedName>
        <fullName evidence="2">Uncharacterized protein</fullName>
    </submittedName>
</protein>